<name>A0ABM1DZ30_PRICU</name>
<comment type="subcellular location">
    <subcellularLocation>
        <location evidence="1">Membrane</location>
        <topology evidence="1">Multi-pass membrane protein</topology>
    </subcellularLocation>
</comment>
<evidence type="ECO:0000259" key="7">
    <source>
        <dbReference type="Pfam" id="PF02931"/>
    </source>
</evidence>
<feature type="transmembrane region" description="Helical" evidence="5">
    <location>
        <begin position="256"/>
        <end position="274"/>
    </location>
</feature>
<organism evidence="9 10">
    <name type="scientific">Priapulus caudatus</name>
    <name type="common">Priapulid worm</name>
    <dbReference type="NCBI Taxonomy" id="37621"/>
    <lineage>
        <taxon>Eukaryota</taxon>
        <taxon>Metazoa</taxon>
        <taxon>Ecdysozoa</taxon>
        <taxon>Scalidophora</taxon>
        <taxon>Priapulida</taxon>
        <taxon>Priapulimorpha</taxon>
        <taxon>Priapulimorphida</taxon>
        <taxon>Priapulidae</taxon>
        <taxon>Priapulus</taxon>
    </lineage>
</organism>
<dbReference type="SUPFAM" id="SSF63712">
    <property type="entry name" value="Nicotinic receptor ligand binding domain-like"/>
    <property type="match status" value="1"/>
</dbReference>
<dbReference type="Pfam" id="PF02931">
    <property type="entry name" value="Neur_chan_LBD"/>
    <property type="match status" value="1"/>
</dbReference>
<dbReference type="Gene3D" id="2.70.170.10">
    <property type="entry name" value="Neurotransmitter-gated ion-channel ligand-binding domain"/>
    <property type="match status" value="1"/>
</dbReference>
<feature type="transmembrane region" description="Helical" evidence="5">
    <location>
        <begin position="318"/>
        <end position="337"/>
    </location>
</feature>
<feature type="domain" description="Neurotransmitter-gated ion-channel transmembrane" evidence="8">
    <location>
        <begin position="263"/>
        <end position="454"/>
    </location>
</feature>
<dbReference type="InterPro" id="IPR006201">
    <property type="entry name" value="Neur_channel"/>
</dbReference>
<dbReference type="CDD" id="cd18997">
    <property type="entry name" value="LGIC_ECD_nAChR"/>
    <property type="match status" value="1"/>
</dbReference>
<dbReference type="Gene3D" id="1.20.58.390">
    <property type="entry name" value="Neurotransmitter-gated ion-channel transmembrane domain"/>
    <property type="match status" value="1"/>
</dbReference>
<protein>
    <submittedName>
        <fullName evidence="10">Acetylcholine receptor subunit alpha-like</fullName>
    </submittedName>
</protein>
<dbReference type="CDD" id="cd19051">
    <property type="entry name" value="LGIC_TM_cation"/>
    <property type="match status" value="1"/>
</dbReference>
<keyword evidence="9" id="KW-1185">Reference proteome</keyword>
<dbReference type="PROSITE" id="PS00236">
    <property type="entry name" value="NEUROTR_ION_CHANNEL"/>
    <property type="match status" value="1"/>
</dbReference>
<evidence type="ECO:0000256" key="5">
    <source>
        <dbReference type="SAM" id="Phobius"/>
    </source>
</evidence>
<keyword evidence="4 5" id="KW-0472">Membrane</keyword>
<keyword evidence="2 5" id="KW-0812">Transmembrane</keyword>
<feature type="transmembrane region" description="Helical" evidence="5">
    <location>
        <begin position="443"/>
        <end position="459"/>
    </location>
</feature>
<evidence type="ECO:0000313" key="9">
    <source>
        <dbReference type="Proteomes" id="UP000695022"/>
    </source>
</evidence>
<evidence type="ECO:0000256" key="4">
    <source>
        <dbReference type="ARBA" id="ARBA00023136"/>
    </source>
</evidence>
<feature type="signal peptide" evidence="6">
    <location>
        <begin position="1"/>
        <end position="25"/>
    </location>
</feature>
<keyword evidence="3 5" id="KW-1133">Transmembrane helix</keyword>
<sequence>MASCSLLTLCAALALLLCANDGTFARAHVPGTPGGHGSNAETRLVQDLLTTHMPLARPIINASESVLVEIGMQLKKIMKIDESQSTIHVRAWLIMVWKNAQMTWNPDDYEGITQVTLPSPTVWKPDIRYIFSIVPGFYSFPDMPLTVTSDGRTRWSPPTDLVVLCDMHLDFFPFDRQTCHFTFGSLTHDATRLDVALKDNVSVIDLSWYHASVGWRVEDTLATRHAEVFACCPDPFVDVTFTLTVRRDSAMSYTSLVLPLGAVQAVTLLVFWVPPGSREKLTAAMTNLVALTVLSLQMSQQVPPLTGKHVPVIVKYFAFTYLMVAISVGAAVIVLNLHYRRPRYCVRPVPAWVNKVFIDGLGRLCRLRSNAYGRDGRVPLTNEMMDDDDRHLTDLQRPVTDANNDQRQNNERLHEMLLRQQREQAARDTLDEWAKVAIVVDRLLFTIYLVCFIFSWVAMSRDTAV</sequence>
<dbReference type="InterPro" id="IPR018000">
    <property type="entry name" value="Neurotransmitter_ion_chnl_CS"/>
</dbReference>
<evidence type="ECO:0000256" key="3">
    <source>
        <dbReference type="ARBA" id="ARBA00022989"/>
    </source>
</evidence>
<dbReference type="Proteomes" id="UP000695022">
    <property type="component" value="Unplaced"/>
</dbReference>
<reference evidence="10" key="1">
    <citation type="submission" date="2025-08" db="UniProtKB">
        <authorList>
            <consortium name="RefSeq"/>
        </authorList>
    </citation>
    <scope>IDENTIFICATION</scope>
</reference>
<dbReference type="PANTHER" id="PTHR18945">
    <property type="entry name" value="NEUROTRANSMITTER GATED ION CHANNEL"/>
    <property type="match status" value="1"/>
</dbReference>
<feature type="transmembrane region" description="Helical" evidence="5">
    <location>
        <begin position="281"/>
        <end position="298"/>
    </location>
</feature>
<keyword evidence="6" id="KW-0732">Signal</keyword>
<proteinExistence type="predicted"/>
<feature type="chain" id="PRO_5045981111" evidence="6">
    <location>
        <begin position="26"/>
        <end position="465"/>
    </location>
</feature>
<feature type="domain" description="Neurotransmitter-gated ion-channel ligand-binding" evidence="7">
    <location>
        <begin position="41"/>
        <end position="248"/>
    </location>
</feature>
<dbReference type="InterPro" id="IPR006202">
    <property type="entry name" value="Neur_chan_lig-bd"/>
</dbReference>
<dbReference type="SUPFAM" id="SSF90112">
    <property type="entry name" value="Neurotransmitter-gated ion-channel transmembrane pore"/>
    <property type="match status" value="1"/>
</dbReference>
<evidence type="ECO:0000256" key="6">
    <source>
        <dbReference type="SAM" id="SignalP"/>
    </source>
</evidence>
<dbReference type="InterPro" id="IPR036734">
    <property type="entry name" value="Neur_chan_lig-bd_sf"/>
</dbReference>
<dbReference type="RefSeq" id="XP_014665201.1">
    <property type="nucleotide sequence ID" value="XM_014809715.1"/>
</dbReference>
<dbReference type="InterPro" id="IPR038050">
    <property type="entry name" value="Neuro_actylchol_rec"/>
</dbReference>
<evidence type="ECO:0000313" key="10">
    <source>
        <dbReference type="RefSeq" id="XP_014665201.1"/>
    </source>
</evidence>
<gene>
    <name evidence="10" type="primary">LOC106807394</name>
</gene>
<evidence type="ECO:0000259" key="8">
    <source>
        <dbReference type="Pfam" id="PF02932"/>
    </source>
</evidence>
<dbReference type="InterPro" id="IPR006029">
    <property type="entry name" value="Neurotrans-gated_channel_TM"/>
</dbReference>
<evidence type="ECO:0000256" key="1">
    <source>
        <dbReference type="ARBA" id="ARBA00004141"/>
    </source>
</evidence>
<evidence type="ECO:0000256" key="2">
    <source>
        <dbReference type="ARBA" id="ARBA00022692"/>
    </source>
</evidence>
<dbReference type="GeneID" id="106807394"/>
<dbReference type="Pfam" id="PF02932">
    <property type="entry name" value="Neur_chan_memb"/>
    <property type="match status" value="1"/>
</dbReference>
<accession>A0ABM1DZ30</accession>
<dbReference type="InterPro" id="IPR036719">
    <property type="entry name" value="Neuro-gated_channel_TM_sf"/>
</dbReference>